<evidence type="ECO:0000313" key="7">
    <source>
        <dbReference type="Proteomes" id="UP000327424"/>
    </source>
</evidence>
<evidence type="ECO:0000256" key="3">
    <source>
        <dbReference type="ARBA" id="ARBA00023315"/>
    </source>
</evidence>
<keyword evidence="4" id="KW-0812">Transmembrane</keyword>
<keyword evidence="2 6" id="KW-0808">Transferase</keyword>
<keyword evidence="7" id="KW-1185">Reference proteome</keyword>
<accession>A0A5J6WG86</accession>
<evidence type="ECO:0000256" key="1">
    <source>
        <dbReference type="ARBA" id="ARBA00005189"/>
    </source>
</evidence>
<dbReference type="InterPro" id="IPR002123">
    <property type="entry name" value="Plipid/glycerol_acylTrfase"/>
</dbReference>
<reference evidence="6 7" key="1">
    <citation type="submission" date="2019-09" db="EMBL/GenBank/DDBJ databases">
        <title>Hybrid Assembly of the complete Genome of the Deep-Sea Bacterium Moritella marina from long Nanopore and Illumina reads.</title>
        <authorList>
            <person name="Magin S."/>
            <person name="Georgoulis A."/>
            <person name="Papadimitriou K."/>
            <person name="Iliakis G."/>
            <person name="Vorgias C.E."/>
        </authorList>
    </citation>
    <scope>NUCLEOTIDE SEQUENCE [LARGE SCALE GENOMIC DNA]</scope>
    <source>
        <strain evidence="6 7">MP-1</strain>
    </source>
</reference>
<dbReference type="OrthoDB" id="9812274at2"/>
<keyword evidence="4" id="KW-1133">Transmembrane helix</keyword>
<dbReference type="PANTHER" id="PTHR10434">
    <property type="entry name" value="1-ACYL-SN-GLYCEROL-3-PHOSPHATE ACYLTRANSFERASE"/>
    <property type="match status" value="1"/>
</dbReference>
<dbReference type="EMBL" id="CP044399">
    <property type="protein sequence ID" value="QFI36993.1"/>
    <property type="molecule type" value="Genomic_DNA"/>
</dbReference>
<dbReference type="AlphaFoldDB" id="A0A5J6WG86"/>
<feature type="domain" description="Phospholipid/glycerol acyltransferase" evidence="5">
    <location>
        <begin position="94"/>
        <end position="202"/>
    </location>
</feature>
<comment type="pathway">
    <text evidence="1">Lipid metabolism.</text>
</comment>
<evidence type="ECO:0000256" key="4">
    <source>
        <dbReference type="SAM" id="Phobius"/>
    </source>
</evidence>
<gene>
    <name evidence="6" type="ORF">FR932_03700</name>
</gene>
<evidence type="ECO:0000256" key="2">
    <source>
        <dbReference type="ARBA" id="ARBA00022679"/>
    </source>
</evidence>
<sequence length="264" mass="29492">MFKALNSVYKTLNYLWRLFATALCFSLFGVGGVILTVLVFPLQKLCIRGEQAQKRAARKTVHYSFRFFIATMAFTRIFQFELSDRAELAQLQGQLILANHPSLIDVVVLLSMLPNADCVVKAHLFRNPFIRGVIKNTGYISNDDPDALLAACKLSLAQGNNLIVFPEGTRSVPGKTVSFQRGAANIALRCQAPITAVIIKVTPSTLTKAESWYQIPSDKAKFTLQLSRGVPAISIADDISMSKQVRHYCRELECYFKQELQSHD</sequence>
<dbReference type="Proteomes" id="UP000327424">
    <property type="component" value="Chromosome"/>
</dbReference>
<dbReference type="RefSeq" id="WP_019439944.1">
    <property type="nucleotide sequence ID" value="NZ_ALOE01000005.1"/>
</dbReference>
<protein>
    <submittedName>
        <fullName evidence="6">1-acyl-sn-glycerol-3-phosphate acyltransferase</fullName>
    </submittedName>
</protein>
<dbReference type="SUPFAM" id="SSF69593">
    <property type="entry name" value="Glycerol-3-phosphate (1)-acyltransferase"/>
    <property type="match status" value="1"/>
</dbReference>
<evidence type="ECO:0000313" key="6">
    <source>
        <dbReference type="EMBL" id="QFI36993.1"/>
    </source>
</evidence>
<feature type="transmembrane region" description="Helical" evidence="4">
    <location>
        <begin position="14"/>
        <end position="42"/>
    </location>
</feature>
<organism evidence="6 7">
    <name type="scientific">Moritella marina ATCC 15381</name>
    <dbReference type="NCBI Taxonomy" id="1202962"/>
    <lineage>
        <taxon>Bacteria</taxon>
        <taxon>Pseudomonadati</taxon>
        <taxon>Pseudomonadota</taxon>
        <taxon>Gammaproteobacteria</taxon>
        <taxon>Alteromonadales</taxon>
        <taxon>Moritellaceae</taxon>
        <taxon>Moritella</taxon>
    </lineage>
</organism>
<proteinExistence type="predicted"/>
<feature type="transmembrane region" description="Helical" evidence="4">
    <location>
        <begin position="63"/>
        <end position="80"/>
    </location>
</feature>
<dbReference type="GO" id="GO:0006654">
    <property type="term" value="P:phosphatidic acid biosynthetic process"/>
    <property type="evidence" value="ECO:0007669"/>
    <property type="project" value="TreeGrafter"/>
</dbReference>
<dbReference type="GO" id="GO:0003841">
    <property type="term" value="F:1-acylglycerol-3-phosphate O-acyltransferase activity"/>
    <property type="evidence" value="ECO:0007669"/>
    <property type="project" value="TreeGrafter"/>
</dbReference>
<dbReference type="Pfam" id="PF01553">
    <property type="entry name" value="Acyltransferase"/>
    <property type="match status" value="1"/>
</dbReference>
<name>A0A5J6WG86_MORMI</name>
<evidence type="ECO:0000259" key="5">
    <source>
        <dbReference type="SMART" id="SM00563"/>
    </source>
</evidence>
<keyword evidence="3 6" id="KW-0012">Acyltransferase</keyword>
<dbReference type="CDD" id="cd07989">
    <property type="entry name" value="LPLAT_AGPAT-like"/>
    <property type="match status" value="1"/>
</dbReference>
<dbReference type="SMART" id="SM00563">
    <property type="entry name" value="PlsC"/>
    <property type="match status" value="1"/>
</dbReference>
<keyword evidence="4" id="KW-0472">Membrane</keyword>
<dbReference type="PANTHER" id="PTHR10434:SF66">
    <property type="entry name" value="PHOSPHOLIPID_GLYCEROL ACYLTRANSFERASE DOMAIN-CONTAINING PROTEIN"/>
    <property type="match status" value="1"/>
</dbReference>
<dbReference type="KEGG" id="mmaa:FR932_03700"/>